<accession>A0ABQ9DDY3</accession>
<reference evidence="1" key="1">
    <citation type="submission" date="2019-10" db="EMBL/GenBank/DDBJ databases">
        <authorList>
            <person name="Soares A.E.R."/>
            <person name="Aleixo A."/>
            <person name="Schneider P."/>
            <person name="Miyaki C.Y."/>
            <person name="Schneider M.P."/>
            <person name="Mello C."/>
            <person name="Vasconcelos A.T.R."/>
        </authorList>
    </citation>
    <scope>NUCLEOTIDE SEQUENCE</scope>
    <source>
        <tissue evidence="1">Muscle</tissue>
    </source>
</reference>
<organism evidence="1 2">
    <name type="scientific">Willisornis vidua</name>
    <name type="common">Xingu scale-backed antbird</name>
    <dbReference type="NCBI Taxonomy" id="1566151"/>
    <lineage>
        <taxon>Eukaryota</taxon>
        <taxon>Metazoa</taxon>
        <taxon>Chordata</taxon>
        <taxon>Craniata</taxon>
        <taxon>Vertebrata</taxon>
        <taxon>Euteleostomi</taxon>
        <taxon>Archelosauria</taxon>
        <taxon>Archosauria</taxon>
        <taxon>Dinosauria</taxon>
        <taxon>Saurischia</taxon>
        <taxon>Theropoda</taxon>
        <taxon>Coelurosauria</taxon>
        <taxon>Aves</taxon>
        <taxon>Neognathae</taxon>
        <taxon>Neoaves</taxon>
        <taxon>Telluraves</taxon>
        <taxon>Australaves</taxon>
        <taxon>Passeriformes</taxon>
        <taxon>Thamnophilidae</taxon>
        <taxon>Willisornis</taxon>
    </lineage>
</organism>
<keyword evidence="2" id="KW-1185">Reference proteome</keyword>
<evidence type="ECO:0000313" key="1">
    <source>
        <dbReference type="EMBL" id="KAJ7419692.1"/>
    </source>
</evidence>
<evidence type="ECO:0000313" key="2">
    <source>
        <dbReference type="Proteomes" id="UP001145742"/>
    </source>
</evidence>
<protein>
    <recommendedName>
        <fullName evidence="3">Rna-directed dna polymerase from mobile element jockey-like</fullName>
    </recommendedName>
</protein>
<dbReference type="EMBL" id="WHWB01033468">
    <property type="protein sequence ID" value="KAJ7419692.1"/>
    <property type="molecule type" value="Genomic_DNA"/>
</dbReference>
<comment type="caution">
    <text evidence="1">The sequence shown here is derived from an EMBL/GenBank/DDBJ whole genome shotgun (WGS) entry which is preliminary data.</text>
</comment>
<dbReference type="Proteomes" id="UP001145742">
    <property type="component" value="Unassembled WGS sequence"/>
</dbReference>
<sequence length="120" mass="13270">MRCHPEGCDEALVLGPGSLMKFNKAKGKILHLGQGYPKDRHKLGKEWIENSPKEKDLGVLVDKKLTTTQQCVLAAQKTNLIPGWIKRTMASRSRKVAITISQNTGIKQVTVAACKVLTFQ</sequence>
<name>A0ABQ9DDY3_9PASS</name>
<dbReference type="PANTHER" id="PTHR33332">
    <property type="entry name" value="REVERSE TRANSCRIPTASE DOMAIN-CONTAINING PROTEIN"/>
    <property type="match status" value="1"/>
</dbReference>
<evidence type="ECO:0008006" key="3">
    <source>
        <dbReference type="Google" id="ProtNLM"/>
    </source>
</evidence>
<proteinExistence type="predicted"/>
<gene>
    <name evidence="1" type="ORF">WISP_52648</name>
</gene>